<reference evidence="6" key="1">
    <citation type="submission" date="2023-03" db="EMBL/GenBank/DDBJ databases">
        <title>Mating type loci evolution in Malassezia.</title>
        <authorList>
            <person name="Coelho M.A."/>
        </authorList>
    </citation>
    <scope>NUCLEOTIDE SEQUENCE</scope>
    <source>
        <strain evidence="6">CBS 10434</strain>
    </source>
</reference>
<keyword evidence="5" id="KW-0812">Transmembrane</keyword>
<keyword evidence="7" id="KW-1185">Reference proteome</keyword>
<keyword evidence="4 5" id="KW-0472">Membrane</keyword>
<keyword evidence="3" id="KW-0496">Mitochondrion</keyword>
<dbReference type="GO" id="GO:0005743">
    <property type="term" value="C:mitochondrial inner membrane"/>
    <property type="evidence" value="ECO:0007669"/>
    <property type="project" value="UniProtKB-SubCell"/>
</dbReference>
<evidence type="ECO:0000256" key="5">
    <source>
        <dbReference type="SAM" id="Phobius"/>
    </source>
</evidence>
<proteinExistence type="predicted"/>
<protein>
    <submittedName>
        <fullName evidence="6">Uncharacterized protein</fullName>
    </submittedName>
</protein>
<name>A0AAF0E566_9BASI</name>
<comment type="subcellular location">
    <subcellularLocation>
        <location evidence="1">Mitochondrion inner membrane</location>
    </subcellularLocation>
</comment>
<dbReference type="InterPro" id="IPR039297">
    <property type="entry name" value="COX7a"/>
</dbReference>
<evidence type="ECO:0000256" key="1">
    <source>
        <dbReference type="ARBA" id="ARBA00004273"/>
    </source>
</evidence>
<evidence type="ECO:0000313" key="6">
    <source>
        <dbReference type="EMBL" id="WFD18401.1"/>
    </source>
</evidence>
<keyword evidence="5" id="KW-1133">Transmembrane helix</keyword>
<dbReference type="Proteomes" id="UP001220961">
    <property type="component" value="Chromosome 1"/>
</dbReference>
<dbReference type="Pfam" id="PF02238">
    <property type="entry name" value="COX7a"/>
    <property type="match status" value="1"/>
</dbReference>
<dbReference type="EMBL" id="CP119908">
    <property type="protein sequence ID" value="WFD18401.1"/>
    <property type="molecule type" value="Genomic_DNA"/>
</dbReference>
<sequence length="67" mass="7679">MDPLVYKHQTGFLNTVPQRQRIYQADPRPVYQRLPRSGLYFGVFQVIFWTGMAGISVGAYNMIAGKK</sequence>
<dbReference type="AlphaFoldDB" id="A0AAF0E566"/>
<keyword evidence="2" id="KW-0999">Mitochondrion inner membrane</keyword>
<evidence type="ECO:0000256" key="3">
    <source>
        <dbReference type="ARBA" id="ARBA00023128"/>
    </source>
</evidence>
<accession>A0AAF0E566</accession>
<feature type="transmembrane region" description="Helical" evidence="5">
    <location>
        <begin position="39"/>
        <end position="63"/>
    </location>
</feature>
<evidence type="ECO:0000256" key="4">
    <source>
        <dbReference type="ARBA" id="ARBA00023136"/>
    </source>
</evidence>
<evidence type="ECO:0000313" key="7">
    <source>
        <dbReference type="Proteomes" id="UP001220961"/>
    </source>
</evidence>
<gene>
    <name evidence="6" type="ORF">MCAP1_000603</name>
</gene>
<evidence type="ECO:0000256" key="2">
    <source>
        <dbReference type="ARBA" id="ARBA00022792"/>
    </source>
</evidence>
<organism evidence="6 7">
    <name type="scientific">Malassezia caprae</name>
    <dbReference type="NCBI Taxonomy" id="1381934"/>
    <lineage>
        <taxon>Eukaryota</taxon>
        <taxon>Fungi</taxon>
        <taxon>Dikarya</taxon>
        <taxon>Basidiomycota</taxon>
        <taxon>Ustilaginomycotina</taxon>
        <taxon>Malasseziomycetes</taxon>
        <taxon>Malasseziales</taxon>
        <taxon>Malasseziaceae</taxon>
        <taxon>Malassezia</taxon>
    </lineage>
</organism>